<feature type="transmembrane region" description="Helical" evidence="1">
    <location>
        <begin position="224"/>
        <end position="247"/>
    </location>
</feature>
<dbReference type="AlphaFoldDB" id="A0A944DD82"/>
<feature type="signal peptide" evidence="2">
    <location>
        <begin position="1"/>
        <end position="20"/>
    </location>
</feature>
<gene>
    <name evidence="3" type="ORF">I8J34_19255</name>
</gene>
<dbReference type="InterPro" id="IPR018247">
    <property type="entry name" value="EF_Hand_1_Ca_BS"/>
</dbReference>
<keyword evidence="1" id="KW-0472">Membrane</keyword>
<dbReference type="PROSITE" id="PS00018">
    <property type="entry name" value="EF_HAND_1"/>
    <property type="match status" value="1"/>
</dbReference>
<dbReference type="Pfam" id="PF13795">
    <property type="entry name" value="HupE_UreJ_2"/>
    <property type="match status" value="1"/>
</dbReference>
<organism evidence="3 4">
    <name type="scientific">Denitromonas iodatirespirans</name>
    <dbReference type="NCBI Taxonomy" id="2795389"/>
    <lineage>
        <taxon>Bacteria</taxon>
        <taxon>Pseudomonadati</taxon>
        <taxon>Pseudomonadota</taxon>
        <taxon>Betaproteobacteria</taxon>
        <taxon>Rhodocyclales</taxon>
        <taxon>Zoogloeaceae</taxon>
        <taxon>Denitromonas</taxon>
    </lineage>
</organism>
<protein>
    <submittedName>
        <fullName evidence="3">HupE/UreJ family protein</fullName>
    </submittedName>
</protein>
<proteinExistence type="predicted"/>
<dbReference type="RefSeq" id="WP_214363263.1">
    <property type="nucleotide sequence ID" value="NZ_JAEKFT010000027.1"/>
</dbReference>
<evidence type="ECO:0000256" key="2">
    <source>
        <dbReference type="SAM" id="SignalP"/>
    </source>
</evidence>
<feature type="transmembrane region" description="Helical" evidence="1">
    <location>
        <begin position="183"/>
        <end position="204"/>
    </location>
</feature>
<feature type="chain" id="PRO_5038120193" evidence="2">
    <location>
        <begin position="21"/>
        <end position="376"/>
    </location>
</feature>
<keyword evidence="1" id="KW-0812">Transmembrane</keyword>
<dbReference type="EMBL" id="JAEKFT010000027">
    <property type="protein sequence ID" value="MBT0963327.1"/>
    <property type="molecule type" value="Genomic_DNA"/>
</dbReference>
<evidence type="ECO:0000313" key="4">
    <source>
        <dbReference type="Proteomes" id="UP000694660"/>
    </source>
</evidence>
<feature type="transmembrane region" description="Helical" evidence="1">
    <location>
        <begin position="281"/>
        <end position="302"/>
    </location>
</feature>
<keyword evidence="4" id="KW-1185">Reference proteome</keyword>
<dbReference type="Proteomes" id="UP000694660">
    <property type="component" value="Unassembled WGS sequence"/>
</dbReference>
<evidence type="ECO:0000256" key="1">
    <source>
        <dbReference type="SAM" id="Phobius"/>
    </source>
</evidence>
<accession>A0A944DD82</accession>
<reference evidence="4" key="1">
    <citation type="journal article" date="2022" name="ISME J.">
        <title>Genetic and phylogenetic analysis of dissimilatory iodate-reducing bacteria identifies potential niches across the world's oceans.</title>
        <authorList>
            <person name="Reyes-Umana V."/>
            <person name="Henning Z."/>
            <person name="Lee K."/>
            <person name="Barnum T.P."/>
            <person name="Coates J.D."/>
        </authorList>
    </citation>
    <scope>NUCLEOTIDE SEQUENCE [LARGE SCALE GENOMIC DNA]</scope>
    <source>
        <strain evidence="4">IR12</strain>
    </source>
</reference>
<sequence length="376" mass="40424">MTRRLIFLLALLVLPLSAWAHKASDSYLVVSAEGAAITAQWDIALRDIDFALGLDGDGNGEITWGELRTRRAAVEAWALSRLELARGGPCALQPAGLQVDTHSDGGYAVLQLAGTCPQAEGALGLRYRLLFDLDGLHRGLLRLTVDGTAHSAVLGPDSGTQHFGADTPSRLAQFGQYLVEGIWHIWIGFDHILFLLALLLPAVLVRSGGRWQGVARLRDALHEVLWVVTAFTVAHSITLSVAVLGWISLPSRLVESAIAASVVLAAANNLWPLVERRRWMVAFGFGLIHGFGFASVLAELGLAPGALLLSLFAFNVGVEVGQLAIVAAFIPAAYALRNTRFYRQGVFVLGTALTLLIALVWLVERVFDLQLMSGVG</sequence>
<feature type="transmembrane region" description="Helical" evidence="1">
    <location>
        <begin position="308"/>
        <end position="334"/>
    </location>
</feature>
<name>A0A944DD82_DENI1</name>
<comment type="caution">
    <text evidence="3">The sequence shown here is derived from an EMBL/GenBank/DDBJ whole genome shotgun (WGS) entry which is preliminary data.</text>
</comment>
<dbReference type="InterPro" id="IPR032809">
    <property type="entry name" value="Put_HupE_UreJ"/>
</dbReference>
<feature type="transmembrane region" description="Helical" evidence="1">
    <location>
        <begin position="346"/>
        <end position="363"/>
    </location>
</feature>
<keyword evidence="2" id="KW-0732">Signal</keyword>
<evidence type="ECO:0000313" key="3">
    <source>
        <dbReference type="EMBL" id="MBT0963327.1"/>
    </source>
</evidence>
<feature type="transmembrane region" description="Helical" evidence="1">
    <location>
        <begin position="253"/>
        <end position="274"/>
    </location>
</feature>
<keyword evidence="1" id="KW-1133">Transmembrane helix</keyword>